<comment type="caution">
    <text evidence="3">The sequence shown here is derived from an EMBL/GenBank/DDBJ whole genome shotgun (WGS) entry which is preliminary data.</text>
</comment>
<evidence type="ECO:0000313" key="3">
    <source>
        <dbReference type="EMBL" id="NJJ04620.1"/>
    </source>
</evidence>
<gene>
    <name evidence="3" type="ORF">HC138_09715</name>
</gene>
<accession>A0AAP6XP39</accession>
<dbReference type="RefSeq" id="WP_070422056.1">
    <property type="nucleotide sequence ID" value="NZ_JAAUVV010000021.1"/>
</dbReference>
<organism evidence="3 4">
    <name type="scientific">Corynebacterium coyleae</name>
    <dbReference type="NCBI Taxonomy" id="53374"/>
    <lineage>
        <taxon>Bacteria</taxon>
        <taxon>Bacillati</taxon>
        <taxon>Actinomycetota</taxon>
        <taxon>Actinomycetes</taxon>
        <taxon>Mycobacteriales</taxon>
        <taxon>Corynebacteriaceae</taxon>
        <taxon>Corynebacterium</taxon>
    </lineage>
</organism>
<feature type="coiled-coil region" evidence="1">
    <location>
        <begin position="95"/>
        <end position="122"/>
    </location>
</feature>
<reference evidence="3 4" key="1">
    <citation type="submission" date="2020-03" db="EMBL/GenBank/DDBJ databases">
        <title>Draft genome sequences of bacterial isolates from the female urobiome.</title>
        <authorList>
            <person name="Miller-Ensminger T."/>
            <person name="Wolfe A.J."/>
            <person name="Putonti C."/>
        </authorList>
    </citation>
    <scope>NUCLEOTIDE SEQUENCE [LARGE SCALE GENOMIC DNA]</scope>
    <source>
        <strain evidence="3 4">UMB8490</strain>
    </source>
</reference>
<feature type="signal peptide" evidence="2">
    <location>
        <begin position="1"/>
        <end position="25"/>
    </location>
</feature>
<dbReference type="AlphaFoldDB" id="A0AAP6XP39"/>
<dbReference type="EMBL" id="JAAUVV010000021">
    <property type="protein sequence ID" value="NJJ04620.1"/>
    <property type="molecule type" value="Genomic_DNA"/>
</dbReference>
<sequence length="324" mass="34594">MNRRIITLPLAASLVAGGLAPAAVAATVGPNEGPMVLAANGICTLKLNDREAATYSAWANVSTQEVYANAAVKAFEVLYPGTENIVREFRAEPSLAELVEAQKNLASRLADAKEAQKRTEQRYTERLQQVGMEHVLAQHLTEELTKVEVWAVKPSIKQGSISERPVSALGVEEANRVRGKRVNRQDFEDVAWKSFVVQGNLSQSDLKTFRKTFLAADDVQLAIGGTTAYLEVDMNARVACADGGNREVKYPTSIDEVRNWNIDSLRGEAGLSSLSSQGEVEVSPLAIVGLVVGVLAALGIAVAAVGPSLGIPLPALPKLPGLPF</sequence>
<protein>
    <submittedName>
        <fullName evidence="3">Uncharacterized protein</fullName>
    </submittedName>
</protein>
<keyword evidence="2" id="KW-0732">Signal</keyword>
<dbReference type="Proteomes" id="UP000591626">
    <property type="component" value="Unassembled WGS sequence"/>
</dbReference>
<evidence type="ECO:0000313" key="4">
    <source>
        <dbReference type="Proteomes" id="UP000591626"/>
    </source>
</evidence>
<name>A0AAP6XP39_9CORY</name>
<keyword evidence="1" id="KW-0175">Coiled coil</keyword>
<proteinExistence type="predicted"/>
<feature type="chain" id="PRO_5043039604" evidence="2">
    <location>
        <begin position="26"/>
        <end position="324"/>
    </location>
</feature>
<evidence type="ECO:0000256" key="1">
    <source>
        <dbReference type="SAM" id="Coils"/>
    </source>
</evidence>
<evidence type="ECO:0000256" key="2">
    <source>
        <dbReference type="SAM" id="SignalP"/>
    </source>
</evidence>